<accession>A0A2S9I6V2</accession>
<sequence>MRHGKSTLRHQAAPALKKAGKFILISAITYGPAGLSGWAVKSVARKPLKILLAWALEPLLRRVMRGAVAKWVKPAR</sequence>
<dbReference type="NCBIfam" id="TIGR02979">
    <property type="entry name" value="phageshock_pspD"/>
    <property type="match status" value="1"/>
</dbReference>
<comment type="caution">
    <text evidence="1">The sequence shown here is derived from an EMBL/GenBank/DDBJ whole genome shotgun (WGS) entry which is preliminary data.</text>
</comment>
<dbReference type="Pfam" id="PF09584">
    <property type="entry name" value="Phageshock_PspD"/>
    <property type="match status" value="1"/>
</dbReference>
<gene>
    <name evidence="1" type="ORF">CQW29_21140</name>
</gene>
<dbReference type="EMBL" id="PDET01000018">
    <property type="protein sequence ID" value="PRD13528.1"/>
    <property type="molecule type" value="Genomic_DNA"/>
</dbReference>
<dbReference type="RefSeq" id="WP_105594710.1">
    <property type="nucleotide sequence ID" value="NZ_PDET01000018.1"/>
</dbReference>
<evidence type="ECO:0000313" key="2">
    <source>
        <dbReference type="Proteomes" id="UP000239181"/>
    </source>
</evidence>
<evidence type="ECO:0000313" key="1">
    <source>
        <dbReference type="EMBL" id="PRD13528.1"/>
    </source>
</evidence>
<protein>
    <submittedName>
        <fullName evidence="1">Phage shock protein D</fullName>
    </submittedName>
</protein>
<proteinExistence type="predicted"/>
<name>A0A2S9I6V2_9GAMM</name>
<dbReference type="AlphaFoldDB" id="A0A2S9I6V2"/>
<dbReference type="InterPro" id="IPR014321">
    <property type="entry name" value="Phageshock_PspD"/>
</dbReference>
<reference evidence="1 2" key="1">
    <citation type="submission" date="2017-10" db="EMBL/GenBank/DDBJ databases">
        <title>Draft genome of two endophytic bacteria isolated from 'guarana' Paullinia cupana (Mart.) Ducke.</title>
        <authorList>
            <person name="Siqueira K.A."/>
            <person name="Liotti R.G."/>
            <person name="Mendes T.A."/>
            <person name="Soares M.A."/>
        </authorList>
    </citation>
    <scope>NUCLEOTIDE SEQUENCE [LARGE SCALE GENOMIC DNA]</scope>
    <source>
        <strain evidence="1 2">342</strain>
    </source>
</reference>
<dbReference type="NCBIfam" id="NF007795">
    <property type="entry name" value="PRK10497.1"/>
    <property type="match status" value="1"/>
</dbReference>
<keyword evidence="2" id="KW-1185">Reference proteome</keyword>
<organism evidence="1 2">
    <name type="scientific">Pantoea coffeiphila</name>
    <dbReference type="NCBI Taxonomy" id="1465635"/>
    <lineage>
        <taxon>Bacteria</taxon>
        <taxon>Pseudomonadati</taxon>
        <taxon>Pseudomonadota</taxon>
        <taxon>Gammaproteobacteria</taxon>
        <taxon>Enterobacterales</taxon>
        <taxon>Erwiniaceae</taxon>
        <taxon>Pantoea</taxon>
    </lineage>
</organism>
<dbReference type="Proteomes" id="UP000239181">
    <property type="component" value="Unassembled WGS sequence"/>
</dbReference>
<dbReference type="OrthoDB" id="6540431at2"/>